<sequence>MHHLPHESRKKLLICQSSPCPGLGRFAALIKLNRNPHYWCYRGAGYLALPSNWIIAKDLECTHSNYWSQKVPYRYFFVHYHPRFRELVFGAPAACPWMVVSVSRLPFAESTPDSPVTLYVTW</sequence>
<proteinExistence type="predicted"/>
<dbReference type="Proteomes" id="UP000827092">
    <property type="component" value="Unassembled WGS sequence"/>
</dbReference>
<evidence type="ECO:0000313" key="1">
    <source>
        <dbReference type="EMBL" id="KAG8155784.1"/>
    </source>
</evidence>
<dbReference type="EMBL" id="JAFNEN010006604">
    <property type="protein sequence ID" value="KAG8155784.1"/>
    <property type="molecule type" value="Genomic_DNA"/>
</dbReference>
<reference evidence="1 2" key="1">
    <citation type="journal article" date="2022" name="Nat. Ecol. Evol.">
        <title>A masculinizing supergene underlies an exaggerated male reproductive morph in a spider.</title>
        <authorList>
            <person name="Hendrickx F."/>
            <person name="De Corte Z."/>
            <person name="Sonet G."/>
            <person name="Van Belleghem S.M."/>
            <person name="Kostlbacher S."/>
            <person name="Vangestel C."/>
        </authorList>
    </citation>
    <scope>NUCLEOTIDE SEQUENCE [LARGE SCALE GENOMIC DNA]</scope>
    <source>
        <strain evidence="1">W744_W776</strain>
    </source>
</reference>
<protein>
    <submittedName>
        <fullName evidence="1">Uncharacterized protein</fullName>
    </submittedName>
</protein>
<keyword evidence="2" id="KW-1185">Reference proteome</keyword>
<organism evidence="1 2">
    <name type="scientific">Oedothorax gibbosus</name>
    <dbReference type="NCBI Taxonomy" id="931172"/>
    <lineage>
        <taxon>Eukaryota</taxon>
        <taxon>Metazoa</taxon>
        <taxon>Ecdysozoa</taxon>
        <taxon>Arthropoda</taxon>
        <taxon>Chelicerata</taxon>
        <taxon>Arachnida</taxon>
        <taxon>Araneae</taxon>
        <taxon>Araneomorphae</taxon>
        <taxon>Entelegynae</taxon>
        <taxon>Araneoidea</taxon>
        <taxon>Linyphiidae</taxon>
        <taxon>Erigoninae</taxon>
        <taxon>Oedothorax</taxon>
    </lineage>
</organism>
<gene>
    <name evidence="1" type="ORF">JTE90_025275</name>
</gene>
<comment type="caution">
    <text evidence="1">The sequence shown here is derived from an EMBL/GenBank/DDBJ whole genome shotgun (WGS) entry which is preliminary data.</text>
</comment>
<dbReference type="AlphaFoldDB" id="A0AAV6TCY7"/>
<accession>A0AAV6TCY7</accession>
<evidence type="ECO:0000313" key="2">
    <source>
        <dbReference type="Proteomes" id="UP000827092"/>
    </source>
</evidence>
<name>A0AAV6TCY7_9ARAC</name>